<dbReference type="SUPFAM" id="SSF47473">
    <property type="entry name" value="EF-hand"/>
    <property type="match status" value="1"/>
</dbReference>
<name>A0A6P1MB53_9BACT</name>
<evidence type="ECO:0000256" key="2">
    <source>
        <dbReference type="ARBA" id="ARBA00008779"/>
    </source>
</evidence>
<dbReference type="EMBL" id="CP047593">
    <property type="protein sequence ID" value="QHI70333.1"/>
    <property type="molecule type" value="Genomic_DNA"/>
</dbReference>
<evidence type="ECO:0000313" key="10">
    <source>
        <dbReference type="Proteomes" id="UP000464954"/>
    </source>
</evidence>
<dbReference type="GO" id="GO:0016740">
    <property type="term" value="F:transferase activity"/>
    <property type="evidence" value="ECO:0007669"/>
    <property type="project" value="UniProtKB-KW"/>
</dbReference>
<protein>
    <submittedName>
        <fullName evidence="9">Sulfatase-like hydrolase/transferase</fullName>
    </submittedName>
</protein>
<dbReference type="CDD" id="cd16030">
    <property type="entry name" value="iduronate-2-sulfatase"/>
    <property type="match status" value="1"/>
</dbReference>
<dbReference type="InterPro" id="IPR017850">
    <property type="entry name" value="Alkaline_phosphatase_core_sf"/>
</dbReference>
<keyword evidence="4" id="KW-0732">Signal</keyword>
<evidence type="ECO:0000256" key="5">
    <source>
        <dbReference type="ARBA" id="ARBA00022801"/>
    </source>
</evidence>
<sequence>MLKKTVLAVGAAGAVCASGKPNVVLIVCDDLNDYITGIPGDKGHPQSITPNVEKLAQSGVAFRRAYSNNPVCAPSRSSFLTGIYPHTSGNFFWNKWFTNPVLKNSHSLMDYFRKNGYYTAGSGKLMHHGKPDEWNEFKHKADYGPSVFDGEKRIAHPCVPDPFRQIGGVDGSWGMLEDIPFADDDNPQSGWIYSDWSKVTPFRSGIDPTPDERNAAWAAARIKQFADEKNDQPFFLGVGFIRPHTPLHVSKKYYDMFPLDDIELPVIKDGDAADTHYQKLFDPSQKGLRYYRMLLESFDGDKALAIKTFARAYLACVAAVDECIGQVVDAVDNSPFKDNTIIVLTADHGWQMGQKDYLFKNSPWEESCRIPFVVRAPGVTNPGGVAEHPISLIDLYPTLADLCGLSGDTRKNDQGAILDGHSVRPFLEDPQSREWAGPDGALSMIYVGDSKKTFTPEEKNDLANQHWSWRTERWRYIRYNDGTEELYDHQKDPREWTNLADLPEYKTIKEQLNQDMSEVIGPMQQFAADKPKANVSVRTQAKREAKKPKWDWFTALDQNKDNEVTEAEWLAWAKQSQKKKGESYNEENHRTYFKKRDANGDGIMTREELEASKQ</sequence>
<dbReference type="KEGG" id="taer:GT409_13070"/>
<comment type="similarity">
    <text evidence="2">Belongs to the sulfatase family.</text>
</comment>
<evidence type="ECO:0000256" key="3">
    <source>
        <dbReference type="ARBA" id="ARBA00022723"/>
    </source>
</evidence>
<keyword evidence="3" id="KW-0479">Metal-binding</keyword>
<evidence type="ECO:0000256" key="7">
    <source>
        <dbReference type="SAM" id="MobiDB-lite"/>
    </source>
</evidence>
<dbReference type="PROSITE" id="PS00018">
    <property type="entry name" value="EF_HAND_1"/>
    <property type="match status" value="2"/>
</dbReference>
<dbReference type="InterPro" id="IPR035874">
    <property type="entry name" value="IDS"/>
</dbReference>
<dbReference type="Pfam" id="PF00884">
    <property type="entry name" value="Sulfatase"/>
    <property type="match status" value="1"/>
</dbReference>
<feature type="compositionally biased region" description="Basic and acidic residues" evidence="7">
    <location>
        <begin position="579"/>
        <end position="614"/>
    </location>
</feature>
<accession>A0A6P1MB53</accession>
<keyword evidence="5 9" id="KW-0378">Hydrolase</keyword>
<dbReference type="InterPro" id="IPR018247">
    <property type="entry name" value="EF_Hand_1_Ca_BS"/>
</dbReference>
<dbReference type="InterPro" id="IPR002048">
    <property type="entry name" value="EF_hand_dom"/>
</dbReference>
<evidence type="ECO:0000259" key="8">
    <source>
        <dbReference type="PROSITE" id="PS50222"/>
    </source>
</evidence>
<dbReference type="Gene3D" id="1.10.238.10">
    <property type="entry name" value="EF-hand"/>
    <property type="match status" value="1"/>
</dbReference>
<feature type="region of interest" description="Disordered" evidence="7">
    <location>
        <begin position="576"/>
        <end position="614"/>
    </location>
</feature>
<reference evidence="9 10" key="1">
    <citation type="submission" date="2020-01" db="EMBL/GenBank/DDBJ databases">
        <title>Ponticoccus aerotolerans gen. nov., sp. nov., an anaerobic bacterium and proposal of Ponticoccusceae fam. nov., Ponticoccusles ord. nov. and Ponticoccuse classis nov. in the phylum Kiritimatiellaeota.</title>
        <authorList>
            <person name="Zhou L.Y."/>
            <person name="Du Z.J."/>
        </authorList>
    </citation>
    <scope>NUCLEOTIDE SEQUENCE [LARGE SCALE GENOMIC DNA]</scope>
    <source>
        <strain evidence="9 10">S-5007</strain>
    </source>
</reference>
<dbReference type="PROSITE" id="PS00523">
    <property type="entry name" value="SULFATASE_1"/>
    <property type="match status" value="1"/>
</dbReference>
<dbReference type="PANTHER" id="PTHR45953">
    <property type="entry name" value="IDURONATE 2-SULFATASE"/>
    <property type="match status" value="1"/>
</dbReference>
<keyword evidence="9" id="KW-0808">Transferase</keyword>
<dbReference type="PANTHER" id="PTHR45953:SF1">
    <property type="entry name" value="IDURONATE 2-SULFATASE"/>
    <property type="match status" value="1"/>
</dbReference>
<comment type="cofactor">
    <cofactor evidence="1">
        <name>Ca(2+)</name>
        <dbReference type="ChEBI" id="CHEBI:29108"/>
    </cofactor>
</comment>
<keyword evidence="10" id="KW-1185">Reference proteome</keyword>
<dbReference type="PROSITE" id="PS50222">
    <property type="entry name" value="EF_HAND_2"/>
    <property type="match status" value="1"/>
</dbReference>
<dbReference type="GO" id="GO:0005737">
    <property type="term" value="C:cytoplasm"/>
    <property type="evidence" value="ECO:0007669"/>
    <property type="project" value="TreeGrafter"/>
</dbReference>
<keyword evidence="6" id="KW-0106">Calcium</keyword>
<dbReference type="Gene3D" id="3.40.720.10">
    <property type="entry name" value="Alkaline Phosphatase, subunit A"/>
    <property type="match status" value="1"/>
</dbReference>
<dbReference type="Proteomes" id="UP000464954">
    <property type="component" value="Chromosome"/>
</dbReference>
<evidence type="ECO:0000256" key="4">
    <source>
        <dbReference type="ARBA" id="ARBA00022729"/>
    </source>
</evidence>
<organism evidence="9 10">
    <name type="scientific">Tichowtungia aerotolerans</name>
    <dbReference type="NCBI Taxonomy" id="2697043"/>
    <lineage>
        <taxon>Bacteria</taxon>
        <taxon>Pseudomonadati</taxon>
        <taxon>Kiritimatiellota</taxon>
        <taxon>Tichowtungiia</taxon>
        <taxon>Tichowtungiales</taxon>
        <taxon>Tichowtungiaceae</taxon>
        <taxon>Tichowtungia</taxon>
    </lineage>
</organism>
<gene>
    <name evidence="9" type="ORF">GT409_13070</name>
</gene>
<evidence type="ECO:0000313" key="9">
    <source>
        <dbReference type="EMBL" id="QHI70333.1"/>
    </source>
</evidence>
<dbReference type="SUPFAM" id="SSF53649">
    <property type="entry name" value="Alkaline phosphatase-like"/>
    <property type="match status" value="1"/>
</dbReference>
<feature type="domain" description="EF-hand" evidence="8">
    <location>
        <begin position="584"/>
        <end position="614"/>
    </location>
</feature>
<dbReference type="GO" id="GO:0004423">
    <property type="term" value="F:iduronate-2-sulfatase activity"/>
    <property type="evidence" value="ECO:0007669"/>
    <property type="project" value="InterPro"/>
</dbReference>
<dbReference type="InterPro" id="IPR024607">
    <property type="entry name" value="Sulfatase_CS"/>
</dbReference>
<dbReference type="InterPro" id="IPR011992">
    <property type="entry name" value="EF-hand-dom_pair"/>
</dbReference>
<evidence type="ECO:0000256" key="6">
    <source>
        <dbReference type="ARBA" id="ARBA00022837"/>
    </source>
</evidence>
<dbReference type="InterPro" id="IPR000917">
    <property type="entry name" value="Sulfatase_N"/>
</dbReference>
<dbReference type="RefSeq" id="WP_160629510.1">
    <property type="nucleotide sequence ID" value="NZ_CP047593.1"/>
</dbReference>
<dbReference type="GO" id="GO:0005509">
    <property type="term" value="F:calcium ion binding"/>
    <property type="evidence" value="ECO:0007669"/>
    <property type="project" value="InterPro"/>
</dbReference>
<evidence type="ECO:0000256" key="1">
    <source>
        <dbReference type="ARBA" id="ARBA00001913"/>
    </source>
</evidence>
<proteinExistence type="inferred from homology"/>
<dbReference type="AlphaFoldDB" id="A0A6P1MB53"/>